<proteinExistence type="predicted"/>
<evidence type="ECO:0000313" key="3">
    <source>
        <dbReference type="Proteomes" id="UP000339690"/>
    </source>
</evidence>
<dbReference type="RefSeq" id="WP_153790232.1">
    <property type="nucleotide sequence ID" value="NZ_CP045915.1"/>
</dbReference>
<dbReference type="KEGG" id="grc:GI584_03405"/>
<dbReference type="Pfam" id="PF01476">
    <property type="entry name" value="LysM"/>
    <property type="match status" value="2"/>
</dbReference>
<dbReference type="SUPFAM" id="SSF54106">
    <property type="entry name" value="LysM domain"/>
    <property type="match status" value="2"/>
</dbReference>
<dbReference type="SMART" id="SM00257">
    <property type="entry name" value="LysM"/>
    <property type="match status" value="2"/>
</dbReference>
<protein>
    <submittedName>
        <fullName evidence="2">LysM peptidoglycan-binding domain-containing protein</fullName>
    </submittedName>
</protein>
<sequence length="112" mass="11895">MLYVVKSGDTLAGIAARLGTTVGGILEANVICNPNLIFPGQPLIMPDLGIDLPKSGVYPYYVILYGDTLGCLANQFSQSIVSLAAANQIRDPNQIFAGSELLVRFEQPDPAV</sequence>
<dbReference type="PROSITE" id="PS51782">
    <property type="entry name" value="LYSM"/>
    <property type="match status" value="2"/>
</dbReference>
<dbReference type="Gene3D" id="3.10.350.10">
    <property type="entry name" value="LysM domain"/>
    <property type="match status" value="2"/>
</dbReference>
<dbReference type="InterPro" id="IPR018392">
    <property type="entry name" value="LysM"/>
</dbReference>
<dbReference type="EMBL" id="CP045915">
    <property type="protein sequence ID" value="QGH33143.1"/>
    <property type="molecule type" value="Genomic_DNA"/>
</dbReference>
<dbReference type="AlphaFoldDB" id="A0A5Q2TGJ5"/>
<gene>
    <name evidence="2" type="ORF">GI584_03405</name>
</gene>
<evidence type="ECO:0000259" key="1">
    <source>
        <dbReference type="PROSITE" id="PS51782"/>
    </source>
</evidence>
<accession>A0A5Q2TGJ5</accession>
<dbReference type="PANTHER" id="PTHR33734">
    <property type="entry name" value="LYSM DOMAIN-CONTAINING GPI-ANCHORED PROTEIN 2"/>
    <property type="match status" value="1"/>
</dbReference>
<dbReference type="PANTHER" id="PTHR33734:SF22">
    <property type="entry name" value="MEMBRANE-BOUND LYTIC MUREIN TRANSGLYCOSYLASE D"/>
    <property type="match status" value="1"/>
</dbReference>
<dbReference type="Proteomes" id="UP000339690">
    <property type="component" value="Chromosome"/>
</dbReference>
<keyword evidence="3" id="KW-1185">Reference proteome</keyword>
<name>A0A5Q2TGJ5_9BACI</name>
<feature type="domain" description="LysM" evidence="1">
    <location>
        <begin position="59"/>
        <end position="103"/>
    </location>
</feature>
<organism evidence="2 3">
    <name type="scientific">Gracilibacillus salitolerans</name>
    <dbReference type="NCBI Taxonomy" id="2663022"/>
    <lineage>
        <taxon>Bacteria</taxon>
        <taxon>Bacillati</taxon>
        <taxon>Bacillota</taxon>
        <taxon>Bacilli</taxon>
        <taxon>Bacillales</taxon>
        <taxon>Bacillaceae</taxon>
        <taxon>Gracilibacillus</taxon>
    </lineage>
</organism>
<evidence type="ECO:0000313" key="2">
    <source>
        <dbReference type="EMBL" id="QGH33143.1"/>
    </source>
</evidence>
<reference evidence="2 3" key="1">
    <citation type="submission" date="2019-11" db="EMBL/GenBank/DDBJ databases">
        <title>Gracilibacillus salitolerans sp. nov., a moderate halophile isolated from a saline soil in northwest China.</title>
        <authorList>
            <person name="Gan L."/>
        </authorList>
    </citation>
    <scope>NUCLEOTIDE SEQUENCE [LARGE SCALE GENOMIC DNA]</scope>
    <source>
        <strain evidence="2 3">SCU50</strain>
    </source>
</reference>
<dbReference type="CDD" id="cd00118">
    <property type="entry name" value="LysM"/>
    <property type="match status" value="2"/>
</dbReference>
<feature type="domain" description="LysM" evidence="1">
    <location>
        <begin position="1"/>
        <end position="45"/>
    </location>
</feature>
<dbReference type="InterPro" id="IPR036779">
    <property type="entry name" value="LysM_dom_sf"/>
</dbReference>